<dbReference type="EMBL" id="HACG01025561">
    <property type="protein sequence ID" value="CEK72426.1"/>
    <property type="molecule type" value="Transcribed_RNA"/>
</dbReference>
<feature type="region of interest" description="Disordered" evidence="1">
    <location>
        <begin position="19"/>
        <end position="62"/>
    </location>
</feature>
<dbReference type="EMBL" id="HACG01025560">
    <property type="protein sequence ID" value="CEK72425.1"/>
    <property type="molecule type" value="Transcribed_RNA"/>
</dbReference>
<proteinExistence type="predicted"/>
<evidence type="ECO:0000259" key="2">
    <source>
        <dbReference type="Pfam" id="PF13843"/>
    </source>
</evidence>
<sequence length="571" mass="66352">MACKRKYLTEEEIVIALEEDLPSDIDTPVESSSDEELENNPNVAGSSESQNVQLSDTSSSDEETFSVIQRNWRKKPISKSLPVFSKEVGPVLQHFVGKETAADIFLTVLSESTIENVVFQTNLYIQQKQLRVKPVDTREMLSFMGLHFFFGYHRLPHMRHYWSSEMDFSTPIVPKAMQRDRYFEILANLHVNDNSAIPKDNCDKLFKIRPLIQDLNRNFQMLRLPNEVQSIDESMVLFKGRSSLKQYNPMKPIKRGYKIWCRADMTGYVYEFEIYQGKSQDTNNSKARFGLGGSIVDRLTHSLRGCGYVVMMDNYFTSVELFEHMKANKIFACGTVRSNRKHLPKLQEDKKLQRGDFDYSSTEQGITFFKWRDNKCVHLLSNYHGNEATTLSRQERNGTRKDVVAPAIVGDYNYSMGGVDKADMLRSLYDPDRKSKKWWHRLFFAMIEMAYVNAFVIYKEIHHESTLLEFRRNLAMGLIAQGKIPVKKKGRPSISTTPEQPKKRRKNNFSVSKDIRRQNLGAHWPTFVQERGRCEMCSTKKIQSKPHSKCSFCNVFLCCNEKKNCFYEYHV</sequence>
<evidence type="ECO:0000313" key="3">
    <source>
        <dbReference type="EMBL" id="CEK72425.1"/>
    </source>
</evidence>
<dbReference type="Pfam" id="PF13843">
    <property type="entry name" value="DDE_Tnp_1_7"/>
    <property type="match status" value="1"/>
</dbReference>
<dbReference type="PANTHER" id="PTHR46599">
    <property type="entry name" value="PIGGYBAC TRANSPOSABLE ELEMENT-DERIVED PROTEIN 4"/>
    <property type="match status" value="1"/>
</dbReference>
<feature type="region of interest" description="Disordered" evidence="1">
    <location>
        <begin position="487"/>
        <end position="511"/>
    </location>
</feature>
<feature type="domain" description="PiggyBac transposable element-derived protein" evidence="2">
    <location>
        <begin position="100"/>
        <end position="455"/>
    </location>
</feature>
<gene>
    <name evidence="4" type="primary">ORF82358</name>
    <name evidence="3" type="synonym">ORF82355</name>
</gene>
<dbReference type="PANTHER" id="PTHR46599:SF3">
    <property type="entry name" value="PIGGYBAC TRANSPOSABLE ELEMENT-DERIVED PROTEIN 4"/>
    <property type="match status" value="1"/>
</dbReference>
<dbReference type="AlphaFoldDB" id="A0A0B6ZX71"/>
<reference evidence="4" key="1">
    <citation type="submission" date="2014-12" db="EMBL/GenBank/DDBJ databases">
        <title>Insight into the proteome of Arion vulgaris.</title>
        <authorList>
            <person name="Aradska J."/>
            <person name="Bulat T."/>
            <person name="Smidak R."/>
            <person name="Sarate P."/>
            <person name="Gangsoo J."/>
            <person name="Sialana F."/>
            <person name="Bilban M."/>
            <person name="Lubec G."/>
        </authorList>
    </citation>
    <scope>NUCLEOTIDE SEQUENCE</scope>
    <source>
        <tissue evidence="4">Skin</tissue>
    </source>
</reference>
<feature type="compositionally biased region" description="Polar residues" evidence="1">
    <location>
        <begin position="39"/>
        <end position="54"/>
    </location>
</feature>
<evidence type="ECO:0000256" key="1">
    <source>
        <dbReference type="SAM" id="MobiDB-lite"/>
    </source>
</evidence>
<dbReference type="InterPro" id="IPR029526">
    <property type="entry name" value="PGBD"/>
</dbReference>
<evidence type="ECO:0000313" key="4">
    <source>
        <dbReference type="EMBL" id="CEK72426.1"/>
    </source>
</evidence>
<name>A0A0B6ZX71_9EUPU</name>
<organism evidence="4">
    <name type="scientific">Arion vulgaris</name>
    <dbReference type="NCBI Taxonomy" id="1028688"/>
    <lineage>
        <taxon>Eukaryota</taxon>
        <taxon>Metazoa</taxon>
        <taxon>Spiralia</taxon>
        <taxon>Lophotrochozoa</taxon>
        <taxon>Mollusca</taxon>
        <taxon>Gastropoda</taxon>
        <taxon>Heterobranchia</taxon>
        <taxon>Euthyneura</taxon>
        <taxon>Panpulmonata</taxon>
        <taxon>Eupulmonata</taxon>
        <taxon>Stylommatophora</taxon>
        <taxon>Helicina</taxon>
        <taxon>Arionoidea</taxon>
        <taxon>Arionidae</taxon>
        <taxon>Arion</taxon>
    </lineage>
</organism>
<protein>
    <recommendedName>
        <fullName evidence="2">PiggyBac transposable element-derived protein domain-containing protein</fullName>
    </recommendedName>
</protein>
<accession>A0A0B6ZX71</accession>